<dbReference type="InterPro" id="IPR003661">
    <property type="entry name" value="HisK_dim/P_dom"/>
</dbReference>
<dbReference type="Pfam" id="PF02518">
    <property type="entry name" value="HATPase_c"/>
    <property type="match status" value="1"/>
</dbReference>
<evidence type="ECO:0000259" key="12">
    <source>
        <dbReference type="PROSITE" id="PS50839"/>
    </source>
</evidence>
<evidence type="ECO:0000256" key="2">
    <source>
        <dbReference type="ARBA" id="ARBA00004370"/>
    </source>
</evidence>
<keyword evidence="4" id="KW-0597">Phosphoprotein</keyword>
<dbReference type="SUPFAM" id="SSF55874">
    <property type="entry name" value="ATPase domain of HSP90 chaperone/DNA topoisomerase II/histidine kinase"/>
    <property type="match status" value="1"/>
</dbReference>
<dbReference type="SMART" id="SM00387">
    <property type="entry name" value="HATPase_c"/>
    <property type="match status" value="1"/>
</dbReference>
<feature type="domain" description="CHASE" evidence="12">
    <location>
        <begin position="113"/>
        <end position="338"/>
    </location>
</feature>
<evidence type="ECO:0000256" key="4">
    <source>
        <dbReference type="ARBA" id="ARBA00022553"/>
    </source>
</evidence>
<dbReference type="SMART" id="SM00388">
    <property type="entry name" value="HisKA"/>
    <property type="match status" value="1"/>
</dbReference>
<proteinExistence type="predicted"/>
<dbReference type="GeneID" id="80518787"/>
<organism evidence="13">
    <name type="scientific">Tupanvirus soda lake</name>
    <dbReference type="NCBI Taxonomy" id="2126985"/>
    <lineage>
        <taxon>Viruses</taxon>
        <taxon>Varidnaviria</taxon>
        <taxon>Bamfordvirae</taxon>
        <taxon>Nucleocytoviricota</taxon>
        <taxon>Megaviricetes</taxon>
        <taxon>Imitervirales</taxon>
        <taxon>Mimiviridae</taxon>
        <taxon>Megamimivirinae</taxon>
        <taxon>Tupanvirus</taxon>
        <taxon>Tupanvirus salinum</taxon>
    </lineage>
</organism>
<name>A0A6N1NZN1_9VIRU</name>
<evidence type="ECO:0000259" key="11">
    <source>
        <dbReference type="PROSITE" id="PS50109"/>
    </source>
</evidence>
<evidence type="ECO:0000256" key="1">
    <source>
        <dbReference type="ARBA" id="ARBA00000085"/>
    </source>
</evidence>
<dbReference type="InterPro" id="IPR003594">
    <property type="entry name" value="HATPase_dom"/>
</dbReference>
<feature type="transmembrane region" description="Helical" evidence="10">
    <location>
        <begin position="20"/>
        <end position="45"/>
    </location>
</feature>
<dbReference type="Gene3D" id="3.30.565.10">
    <property type="entry name" value="Histidine kinase-like ATPase, C-terminal domain"/>
    <property type="match status" value="1"/>
</dbReference>
<dbReference type="RefSeq" id="YP_010782023.1">
    <property type="nucleotide sequence ID" value="NC_075039.1"/>
</dbReference>
<keyword evidence="9 10" id="KW-0472">Membrane</keyword>
<protein>
    <recommendedName>
        <fullName evidence="3">histidine kinase</fullName>
        <ecNumber evidence="3">2.7.13.3</ecNumber>
    </recommendedName>
</protein>
<dbReference type="Pfam" id="PF03924">
    <property type="entry name" value="CHASE"/>
    <property type="match status" value="1"/>
</dbReference>
<evidence type="ECO:0000256" key="7">
    <source>
        <dbReference type="ARBA" id="ARBA00022777"/>
    </source>
</evidence>
<reference evidence="13" key="1">
    <citation type="submission" date="2017-01" db="EMBL/GenBank/DDBJ databases">
        <authorList>
            <person name="Assis F.L."/>
            <person name="Abrahao J.S."/>
            <person name="Silva L."/>
            <person name="Khalil J.B."/>
            <person name="Rodrigues R."/>
            <person name="Silva L.S."/>
            <person name="Arantes T."/>
            <person name="Boratto P."/>
            <person name="Andrade M."/>
            <person name="Kroon E.G."/>
            <person name="Ribeiro B."/>
            <person name="Bergier I."/>
            <person name="Seligmann H."/>
            <person name="Ghigo E."/>
            <person name="Colson P."/>
            <person name="Levasseur A."/>
            <person name="Raoult D."/>
            <person name="Scola B.L."/>
        </authorList>
    </citation>
    <scope>NUCLEOTIDE SEQUENCE</scope>
    <source>
        <strain evidence="13">Soda lake</strain>
    </source>
</reference>
<dbReference type="InterPro" id="IPR036097">
    <property type="entry name" value="HisK_dim/P_sf"/>
</dbReference>
<reference evidence="13" key="2">
    <citation type="journal article" date="2018" name="Nat. Commun.">
        <title>Tailed giant Tupanvirus possesses the most complete translational apparatus of the known virosphere.</title>
        <authorList>
            <person name="Abrahao J."/>
            <person name="Silva L."/>
            <person name="Silva L.S."/>
            <person name="Khalil J.Y.B."/>
            <person name="Rodrigues R."/>
            <person name="Arantes T."/>
            <person name="Assis F."/>
            <person name="Boratto P."/>
            <person name="Andrade M."/>
            <person name="Kroon E.G."/>
            <person name="Ribeiro B."/>
            <person name="Bergier I."/>
            <person name="Seligmann H."/>
            <person name="Ghigo E."/>
            <person name="Colson P."/>
            <person name="Levasseur A."/>
            <person name="Kroemer G."/>
            <person name="Raoult D."/>
            <person name="La Scola B."/>
        </authorList>
    </citation>
    <scope>NUCLEOTIDE SEQUENCE [LARGE SCALE GENOMIC DNA]</scope>
    <source>
        <strain evidence="13">Soda lake</strain>
    </source>
</reference>
<evidence type="ECO:0000256" key="6">
    <source>
        <dbReference type="ARBA" id="ARBA00022692"/>
    </source>
</evidence>
<dbReference type="InterPro" id="IPR036890">
    <property type="entry name" value="HATPase_C_sf"/>
</dbReference>
<keyword evidence="8 10" id="KW-1133">Transmembrane helix</keyword>
<evidence type="ECO:0000256" key="10">
    <source>
        <dbReference type="SAM" id="Phobius"/>
    </source>
</evidence>
<feature type="domain" description="Histidine kinase" evidence="11">
    <location>
        <begin position="402"/>
        <end position="633"/>
    </location>
</feature>
<comment type="catalytic activity">
    <reaction evidence="1">
        <text>ATP + protein L-histidine = ADP + protein N-phospho-L-histidine.</text>
        <dbReference type="EC" id="2.7.13.3"/>
    </reaction>
</comment>
<keyword evidence="7 13" id="KW-0418">Kinase</keyword>
<feature type="transmembrane region" description="Helical" evidence="10">
    <location>
        <begin position="353"/>
        <end position="376"/>
    </location>
</feature>
<dbReference type="EMBL" id="KY523104">
    <property type="protein sequence ID" value="QKU35362.1"/>
    <property type="molecule type" value="Genomic_DNA"/>
</dbReference>
<keyword evidence="5" id="KW-0808">Transferase</keyword>
<dbReference type="PANTHER" id="PTHR43047">
    <property type="entry name" value="TWO-COMPONENT HISTIDINE PROTEIN KINASE"/>
    <property type="match status" value="1"/>
</dbReference>
<evidence type="ECO:0000256" key="3">
    <source>
        <dbReference type="ARBA" id="ARBA00012438"/>
    </source>
</evidence>
<dbReference type="Gene3D" id="3.30.450.350">
    <property type="entry name" value="CHASE domain"/>
    <property type="match status" value="1"/>
</dbReference>
<dbReference type="InterPro" id="IPR006189">
    <property type="entry name" value="CHASE_dom"/>
</dbReference>
<dbReference type="CDD" id="cd16922">
    <property type="entry name" value="HATPase_EvgS-ArcB-TorS-like"/>
    <property type="match status" value="1"/>
</dbReference>
<dbReference type="InterPro" id="IPR004358">
    <property type="entry name" value="Sig_transdc_His_kin-like_C"/>
</dbReference>
<evidence type="ECO:0000256" key="8">
    <source>
        <dbReference type="ARBA" id="ARBA00022989"/>
    </source>
</evidence>
<dbReference type="GO" id="GO:0005886">
    <property type="term" value="C:plasma membrane"/>
    <property type="evidence" value="ECO:0007669"/>
    <property type="project" value="TreeGrafter"/>
</dbReference>
<dbReference type="PANTHER" id="PTHR43047:SF72">
    <property type="entry name" value="OSMOSENSING HISTIDINE PROTEIN KINASE SLN1"/>
    <property type="match status" value="1"/>
</dbReference>
<dbReference type="GO" id="GO:0009927">
    <property type="term" value="F:histidine phosphotransfer kinase activity"/>
    <property type="evidence" value="ECO:0007669"/>
    <property type="project" value="TreeGrafter"/>
</dbReference>
<comment type="subcellular location">
    <subcellularLocation>
        <location evidence="2">Membrane</location>
    </subcellularLocation>
</comment>
<dbReference type="SUPFAM" id="SSF47384">
    <property type="entry name" value="Homodimeric domain of signal transducing histidine kinase"/>
    <property type="match status" value="1"/>
</dbReference>
<dbReference type="Gene3D" id="1.10.287.130">
    <property type="match status" value="1"/>
</dbReference>
<dbReference type="PRINTS" id="PR00344">
    <property type="entry name" value="BCTRLSENSOR"/>
</dbReference>
<accession>A0A6N1NZN1</accession>
<dbReference type="CDD" id="cd00082">
    <property type="entry name" value="HisKA"/>
    <property type="match status" value="1"/>
</dbReference>
<dbReference type="Pfam" id="PF00512">
    <property type="entry name" value="HisKA"/>
    <property type="match status" value="1"/>
</dbReference>
<sequence>MTKNPFLEKKSVLCVGKKKYIIALIILLILVLVEIGVTIGVYFYIKIDDDKVMKTKMIQANDNIMSFIDFKINETIFIIRRNAAFFRIHGIYLSAKNYTDFLQNSKSPSIDNIDAFLFFPKIANQDLQNFQNFCREHIYPNCSIKQLKSINGNNITFEEVSGRDYYYPLIYADPRLPIDTEILFIGFDFDSYNVTKMIINTSKNSTEISATRRINLLRARNNNPYNYDILLNRLSFVDPNVPDTNKIMGISSALVRLGDIVINSIDNIDVAIYENELDIFVFDITNDGYVNNHRNNVTLLYKNNIKAYNDIWFPSDMNQFDNTFIKTYNLGLRSWNIYFKYSNSYIKRNRSDLIIIIPCVMAGIFLLVDIIIVILYKLFESLKQKNKLEKNKATVATQMLGYVNHEIRNPLNVIKGLVEFTLHNISKLDQNKVDRICMDKMFYDTIVSDLSTVSGSCNMLEHIVTDILDINKLDSGKLELDNKWVKIRTFMNDISKTISQKIDEKQTIKLEVIYEYDLVLYFDIYRMKQILLNFLTNAVKYTIKGKIIIKIEELNGNYRFSVTDTGRGIKDDAKSRIFQPFNQTNPEDSSRYGGIGLGLYLCKMLTERMGGKIGFESTFEVGSTFWVDFPLNIIKPLPDKIEMNDISVVVDV</sequence>
<dbReference type="EC" id="2.7.13.3" evidence="3"/>
<evidence type="ECO:0000256" key="5">
    <source>
        <dbReference type="ARBA" id="ARBA00022679"/>
    </source>
</evidence>
<dbReference type="PROSITE" id="PS50109">
    <property type="entry name" value="HIS_KIN"/>
    <property type="match status" value="1"/>
</dbReference>
<dbReference type="KEGG" id="vg:80518787"/>
<keyword evidence="6 10" id="KW-0812">Transmembrane</keyword>
<evidence type="ECO:0000313" key="13">
    <source>
        <dbReference type="EMBL" id="QKU35362.1"/>
    </source>
</evidence>
<dbReference type="InterPro" id="IPR005467">
    <property type="entry name" value="His_kinase_dom"/>
</dbReference>
<dbReference type="PROSITE" id="PS50839">
    <property type="entry name" value="CHASE"/>
    <property type="match status" value="1"/>
</dbReference>
<evidence type="ECO:0000256" key="9">
    <source>
        <dbReference type="ARBA" id="ARBA00023136"/>
    </source>
</evidence>
<dbReference type="GO" id="GO:0000155">
    <property type="term" value="F:phosphorelay sensor kinase activity"/>
    <property type="evidence" value="ECO:0007669"/>
    <property type="project" value="InterPro"/>
</dbReference>
<dbReference type="InterPro" id="IPR042240">
    <property type="entry name" value="CHASE_sf"/>
</dbReference>